<name>A0ABW4MTR3_9BACI</name>
<dbReference type="CDD" id="cd06261">
    <property type="entry name" value="TM_PBP2"/>
    <property type="match status" value="1"/>
</dbReference>
<feature type="transmembrane region" description="Helical" evidence="6">
    <location>
        <begin position="111"/>
        <end position="132"/>
    </location>
</feature>
<comment type="subcellular location">
    <subcellularLocation>
        <location evidence="6">Cell membrane</location>
        <topology evidence="6">Multi-pass membrane protein</topology>
    </subcellularLocation>
    <subcellularLocation>
        <location evidence="1">Membrane</location>
        <topology evidence="1">Multi-pass membrane protein</topology>
    </subcellularLocation>
</comment>
<dbReference type="PANTHER" id="PTHR43496:SF1">
    <property type="entry name" value="POLYGALACTURONAN_RHAMNOGALACTURONAN TRANSPORT SYSTEM PERMEASE PROTEIN YTEP"/>
    <property type="match status" value="1"/>
</dbReference>
<dbReference type="RefSeq" id="WP_388039157.1">
    <property type="nucleotide sequence ID" value="NZ_JBHUEK010000022.1"/>
</dbReference>
<feature type="transmembrane region" description="Helical" evidence="6">
    <location>
        <begin position="47"/>
        <end position="65"/>
    </location>
</feature>
<gene>
    <name evidence="8" type="ORF">ACFSFW_14030</name>
</gene>
<evidence type="ECO:0000256" key="3">
    <source>
        <dbReference type="ARBA" id="ARBA00022692"/>
    </source>
</evidence>
<dbReference type="InterPro" id="IPR000515">
    <property type="entry name" value="MetI-like"/>
</dbReference>
<evidence type="ECO:0000256" key="6">
    <source>
        <dbReference type="RuleBase" id="RU363032"/>
    </source>
</evidence>
<dbReference type="InterPro" id="IPR035906">
    <property type="entry name" value="MetI-like_sf"/>
</dbReference>
<proteinExistence type="inferred from homology"/>
<organism evidence="8 9">
    <name type="scientific">Fredinandcohnia salidurans</name>
    <dbReference type="NCBI Taxonomy" id="2595041"/>
    <lineage>
        <taxon>Bacteria</taxon>
        <taxon>Bacillati</taxon>
        <taxon>Bacillota</taxon>
        <taxon>Bacilli</taxon>
        <taxon>Bacillales</taxon>
        <taxon>Bacillaceae</taxon>
        <taxon>Fredinandcohnia</taxon>
    </lineage>
</organism>
<feature type="transmembrane region" description="Helical" evidence="6">
    <location>
        <begin position="301"/>
        <end position="322"/>
    </location>
</feature>
<feature type="transmembrane region" description="Helical" evidence="6">
    <location>
        <begin position="153"/>
        <end position="174"/>
    </location>
</feature>
<evidence type="ECO:0000256" key="5">
    <source>
        <dbReference type="ARBA" id="ARBA00023136"/>
    </source>
</evidence>
<comment type="caution">
    <text evidence="8">The sequence shown here is derived from an EMBL/GenBank/DDBJ whole genome shotgun (WGS) entry which is preliminary data.</text>
</comment>
<dbReference type="Proteomes" id="UP001597227">
    <property type="component" value="Unassembled WGS sequence"/>
</dbReference>
<dbReference type="Pfam" id="PF00528">
    <property type="entry name" value="BPD_transp_1"/>
    <property type="match status" value="1"/>
</dbReference>
<keyword evidence="3 6" id="KW-0812">Transmembrane</keyword>
<keyword evidence="4 6" id="KW-1133">Transmembrane helix</keyword>
<evidence type="ECO:0000313" key="9">
    <source>
        <dbReference type="Proteomes" id="UP001597227"/>
    </source>
</evidence>
<protein>
    <submittedName>
        <fullName evidence="8">ABC transporter permease</fullName>
    </submittedName>
</protein>
<dbReference type="SUPFAM" id="SSF161098">
    <property type="entry name" value="MetI-like"/>
    <property type="match status" value="1"/>
</dbReference>
<evidence type="ECO:0000256" key="4">
    <source>
        <dbReference type="ARBA" id="ARBA00022989"/>
    </source>
</evidence>
<evidence type="ECO:0000313" key="8">
    <source>
        <dbReference type="EMBL" id="MFD1779780.1"/>
    </source>
</evidence>
<dbReference type="PANTHER" id="PTHR43496">
    <property type="entry name" value="PROTEIN LPLB"/>
    <property type="match status" value="1"/>
</dbReference>
<dbReference type="PROSITE" id="PS50928">
    <property type="entry name" value="ABC_TM1"/>
    <property type="match status" value="1"/>
</dbReference>
<dbReference type="EMBL" id="JBHUEK010000022">
    <property type="protein sequence ID" value="MFD1779780.1"/>
    <property type="molecule type" value="Genomic_DNA"/>
</dbReference>
<comment type="similarity">
    <text evidence="6">Belongs to the binding-protein-dependent transport system permease family.</text>
</comment>
<feature type="domain" description="ABC transmembrane type-1" evidence="7">
    <location>
        <begin position="107"/>
        <end position="322"/>
    </location>
</feature>
<feature type="transmembrane region" description="Helical" evidence="6">
    <location>
        <begin position="240"/>
        <end position="259"/>
    </location>
</feature>
<evidence type="ECO:0000256" key="2">
    <source>
        <dbReference type="ARBA" id="ARBA00022448"/>
    </source>
</evidence>
<keyword evidence="2 6" id="KW-0813">Transport</keyword>
<accession>A0ABW4MTR3</accession>
<keyword evidence="9" id="KW-1185">Reference proteome</keyword>
<reference evidence="9" key="1">
    <citation type="journal article" date="2019" name="Int. J. Syst. Evol. Microbiol.">
        <title>The Global Catalogue of Microorganisms (GCM) 10K type strain sequencing project: providing services to taxonomists for standard genome sequencing and annotation.</title>
        <authorList>
            <consortium name="The Broad Institute Genomics Platform"/>
            <consortium name="The Broad Institute Genome Sequencing Center for Infectious Disease"/>
            <person name="Wu L."/>
            <person name="Ma J."/>
        </authorList>
    </citation>
    <scope>NUCLEOTIDE SEQUENCE [LARGE SCALE GENOMIC DNA]</scope>
    <source>
        <strain evidence="9">CCUG 15531</strain>
    </source>
</reference>
<feature type="transmembrane region" description="Helical" evidence="6">
    <location>
        <begin position="194"/>
        <end position="219"/>
    </location>
</feature>
<evidence type="ECO:0000256" key="1">
    <source>
        <dbReference type="ARBA" id="ARBA00004141"/>
    </source>
</evidence>
<sequence length="335" mass="38264">MRVKSETVVEQNSQTELALNKTKQVSSTDLQRSFKAELKRRIFKNKLLYLMILPGLLYLLIYKYVPMLGLVISFQDYKPYQGILGSDWVGFEHFTRLFTDSDFWMIFRNTLVLFGLHIFIAFPIPIILALMLNEVKNLFFKRTIQSLIYIPHFMSWVIIVSISFVLLTMDGGLINELLVSLGLDKVNFLMNSDWFRPIYITQVVWQSAGWGTIIYLAAISGVDPGLYEAAKMDGASKLRQIWHITLPAIRPVIIVLLILKIGDVLELGFEHVYLLLNASNRNVAEIFDTYVYTTGLLQGQYSYSTAVGLFKGLVGLVLVVFANRMAKKFGEEGIY</sequence>
<dbReference type="Gene3D" id="1.10.3720.10">
    <property type="entry name" value="MetI-like"/>
    <property type="match status" value="1"/>
</dbReference>
<keyword evidence="5 6" id="KW-0472">Membrane</keyword>
<evidence type="ECO:0000259" key="7">
    <source>
        <dbReference type="PROSITE" id="PS50928"/>
    </source>
</evidence>